<keyword evidence="3" id="KW-1185">Reference proteome</keyword>
<accession>A0A1M5KM81</accession>
<proteinExistence type="predicted"/>
<protein>
    <submittedName>
        <fullName evidence="2">Uncharacterized protein</fullName>
    </submittedName>
</protein>
<evidence type="ECO:0000313" key="2">
    <source>
        <dbReference type="EMBL" id="SHG53897.1"/>
    </source>
</evidence>
<reference evidence="3" key="1">
    <citation type="submission" date="2016-11" db="EMBL/GenBank/DDBJ databases">
        <authorList>
            <person name="Varghese N."/>
            <person name="Submissions S."/>
        </authorList>
    </citation>
    <scope>NUCLEOTIDE SEQUENCE [LARGE SCALE GENOMIC DNA]</scope>
    <source>
        <strain evidence="3">DSM 28223</strain>
    </source>
</reference>
<keyword evidence="1" id="KW-0732">Signal</keyword>
<evidence type="ECO:0000313" key="3">
    <source>
        <dbReference type="Proteomes" id="UP000184211"/>
    </source>
</evidence>
<organism evidence="2 3">
    <name type="scientific">Cognatishimia maritima</name>
    <dbReference type="NCBI Taxonomy" id="870908"/>
    <lineage>
        <taxon>Bacteria</taxon>
        <taxon>Pseudomonadati</taxon>
        <taxon>Pseudomonadota</taxon>
        <taxon>Alphaproteobacteria</taxon>
        <taxon>Rhodobacterales</taxon>
        <taxon>Paracoccaceae</taxon>
        <taxon>Cognatishimia</taxon>
    </lineage>
</organism>
<dbReference type="OrthoDB" id="5339269at2"/>
<dbReference type="AlphaFoldDB" id="A0A1M5KM81"/>
<evidence type="ECO:0000256" key="1">
    <source>
        <dbReference type="SAM" id="SignalP"/>
    </source>
</evidence>
<sequence length="176" mass="19561">MKCLRQIATLVSLGFAAPASAESCQTLEDLHAGQTARELAGIVRDCVAQERNENAIEMFWAYSNFSLFDQQRVWDESAHVAVQELHVWIFSGYSFDTINALKAVIARLREPNSAFLAETCKAVAKAGPPDYRPTYMITRGLMPRKSDDDWLTEGFDADAAWQKALVEINGCPEGTL</sequence>
<dbReference type="EMBL" id="FQWM01000001">
    <property type="protein sequence ID" value="SHG53897.1"/>
    <property type="molecule type" value="Genomic_DNA"/>
</dbReference>
<dbReference type="Proteomes" id="UP000184211">
    <property type="component" value="Unassembled WGS sequence"/>
</dbReference>
<dbReference type="RefSeq" id="WP_072791263.1">
    <property type="nucleotide sequence ID" value="NZ_FQWM01000001.1"/>
</dbReference>
<gene>
    <name evidence="2" type="ORF">SAMN04488044_1017</name>
</gene>
<feature type="chain" id="PRO_5012431917" evidence="1">
    <location>
        <begin position="22"/>
        <end position="176"/>
    </location>
</feature>
<name>A0A1M5KM81_9RHOB</name>
<feature type="signal peptide" evidence="1">
    <location>
        <begin position="1"/>
        <end position="21"/>
    </location>
</feature>
<dbReference type="STRING" id="870908.SAMN04488044_1017"/>